<reference evidence="1" key="1">
    <citation type="submission" date="2021-03" db="EMBL/GenBank/DDBJ databases">
        <title>Molecular epidemiology and mechanisms of colistin and carbapenem resistance in Enterobacteriaceae from clinical isolates, the environment and porcine samples in Pretoria, South Africa.</title>
        <authorList>
            <person name="Bogoshi D."/>
            <person name="Mbelle N.M."/>
            <person name="Naidoo V."/>
            <person name="Osei Sekyere J."/>
        </authorList>
    </citation>
    <scope>NUCLEOTIDE SEQUENCE</scope>
    <source>
        <strain evidence="1">C052</strain>
    </source>
</reference>
<organism evidence="1 2">
    <name type="scientific">Providencia rettgeri</name>
    <dbReference type="NCBI Taxonomy" id="587"/>
    <lineage>
        <taxon>Bacteria</taxon>
        <taxon>Pseudomonadati</taxon>
        <taxon>Pseudomonadota</taxon>
        <taxon>Gammaproteobacteria</taxon>
        <taxon>Enterobacterales</taxon>
        <taxon>Morganellaceae</taxon>
        <taxon>Providencia</taxon>
    </lineage>
</organism>
<dbReference type="EMBL" id="JAGETQ010000037">
    <property type="protein sequence ID" value="MBO1916148.1"/>
    <property type="molecule type" value="Genomic_DNA"/>
</dbReference>
<evidence type="ECO:0000313" key="2">
    <source>
        <dbReference type="Proteomes" id="UP000664477"/>
    </source>
</evidence>
<gene>
    <name evidence="1" type="ORF">J4727_08925</name>
</gene>
<dbReference type="Proteomes" id="UP000664477">
    <property type="component" value="Unassembled WGS sequence"/>
</dbReference>
<name>A0A939NB83_PRORE</name>
<evidence type="ECO:0000313" key="1">
    <source>
        <dbReference type="EMBL" id="MBO1916148.1"/>
    </source>
</evidence>
<dbReference type="AlphaFoldDB" id="A0A939NB83"/>
<protein>
    <submittedName>
        <fullName evidence="1">Uncharacterized protein</fullName>
    </submittedName>
</protein>
<accession>A0A939NB83</accession>
<proteinExistence type="predicted"/>
<comment type="caution">
    <text evidence="1">The sequence shown here is derived from an EMBL/GenBank/DDBJ whole genome shotgun (WGS) entry which is preliminary data.</text>
</comment>
<sequence length="67" mass="7453">MGAGLIAVKLCGSNIKEVIDIDWDRELEEGSGGAVGLDPTIRSQQEMNIQHYINAFRARLEYGSRFI</sequence>